<evidence type="ECO:0000256" key="4">
    <source>
        <dbReference type="ARBA" id="ARBA00005881"/>
    </source>
</evidence>
<dbReference type="GO" id="GO:0005634">
    <property type="term" value="C:nucleus"/>
    <property type="evidence" value="ECO:0007669"/>
    <property type="project" value="UniProtKB-SubCell"/>
</dbReference>
<feature type="compositionally biased region" description="Low complexity" evidence="12">
    <location>
        <begin position="775"/>
        <end position="790"/>
    </location>
</feature>
<evidence type="ECO:0000256" key="9">
    <source>
        <dbReference type="ARBA" id="ARBA00022737"/>
    </source>
</evidence>
<feature type="repeat" description="WD" evidence="11">
    <location>
        <begin position="276"/>
        <end position="322"/>
    </location>
</feature>
<dbReference type="PRINTS" id="PR00320">
    <property type="entry name" value="GPROTEINBRPT"/>
</dbReference>
<organism evidence="13 14">
    <name type="scientific">Extremus antarcticus</name>
    <dbReference type="NCBI Taxonomy" id="702011"/>
    <lineage>
        <taxon>Eukaryota</taxon>
        <taxon>Fungi</taxon>
        <taxon>Dikarya</taxon>
        <taxon>Ascomycota</taxon>
        <taxon>Pezizomycotina</taxon>
        <taxon>Dothideomycetes</taxon>
        <taxon>Dothideomycetidae</taxon>
        <taxon>Mycosphaerellales</taxon>
        <taxon>Extremaceae</taxon>
        <taxon>Extremus</taxon>
    </lineage>
</organism>
<evidence type="ECO:0000256" key="2">
    <source>
        <dbReference type="ARBA" id="ARBA00004496"/>
    </source>
</evidence>
<evidence type="ECO:0000256" key="5">
    <source>
        <dbReference type="ARBA" id="ARBA00020267"/>
    </source>
</evidence>
<comment type="similarity">
    <text evidence="4">Belongs to the WD repeat ELP2 family.</text>
</comment>
<comment type="pathway">
    <text evidence="3">tRNA modification; 5-methoxycarbonylmethyl-2-thiouridine-tRNA biosynthesis.</text>
</comment>
<feature type="region of interest" description="Disordered" evidence="12">
    <location>
        <begin position="505"/>
        <end position="530"/>
    </location>
</feature>
<evidence type="ECO:0000256" key="12">
    <source>
        <dbReference type="SAM" id="MobiDB-lite"/>
    </source>
</evidence>
<dbReference type="PANTHER" id="PTHR44111">
    <property type="entry name" value="ELONGATOR COMPLEX PROTEIN 2"/>
    <property type="match status" value="1"/>
</dbReference>
<dbReference type="PROSITE" id="PS50294">
    <property type="entry name" value="WD_REPEATS_REGION"/>
    <property type="match status" value="3"/>
</dbReference>
<keyword evidence="9" id="KW-0677">Repeat</keyword>
<keyword evidence="7 11" id="KW-0853">WD repeat</keyword>
<dbReference type="InterPro" id="IPR036322">
    <property type="entry name" value="WD40_repeat_dom_sf"/>
</dbReference>
<dbReference type="InterPro" id="IPR020472">
    <property type="entry name" value="WD40_PAC1"/>
</dbReference>
<feature type="repeat" description="WD" evidence="11">
    <location>
        <begin position="657"/>
        <end position="700"/>
    </location>
</feature>
<dbReference type="InterPro" id="IPR001680">
    <property type="entry name" value="WD40_rpt"/>
</dbReference>
<protein>
    <recommendedName>
        <fullName evidence="5">Elongator complex protein 2</fullName>
    </recommendedName>
</protein>
<evidence type="ECO:0000313" key="14">
    <source>
        <dbReference type="Proteomes" id="UP001271007"/>
    </source>
</evidence>
<sequence length="812" mass="87568">MSTVSLAFCAAGGNRHPSAADWAPGLLAFGAGHNIALWNPEDSNAIGIFALLAGHKGAVNAVKIYDGPTDRRIITGASDDSIRIWRQAETNGPFTEIHCLAEHTASVNVLSVLPGAELFVSGSADGTLRIWDTARDEARLVQTIPLKPRYLPLTCALIELNDDGVVLAAAGTSTFVQLYFRGKGAQTFDLQATLTGHEGWIRSLDFIRDRNGDILLSSACQDKFIRLWRIQSKPTTASIGLDPAAAVVSPIVSLSNKAHQVGSAGHKHNVTFEALLVGHEDWIYTARWAPPNSGNGTPTLLSASADNSLSVWRLDEGSNIWVCQTRLGEISAQKGSTTATGSTGGFWIGLWQPDGEGVISLGRTGSWRRWVYGKEDDSWLQRIGISGHTQEVQGCTWAPDRSYILSTGSDQTTRMFAQWTRGGVSSWHELARPQIHGYDLTCVASTTPDQFVSGADEKLLRVFNKPKAIDQLLSKLSGAPDSVNDSLPEGADIPVLGLSNKAVAADADDEDEEAGAVENGNGEQEPGLPATNRKSLIADLEHPPFEEHLARHTLWPEYEKLYGHGYEISAVAASHDGTLIATACKASSVDHAVIRLYDCREWREVKPSPTSHSLTVTSLSFSPDDKYLLSVSRDRGWYVFQRDASDTNKYTTLSSNPKGHSRMILDCCWAPNEAGSAFATASRDKSVKLWRLAEEKTELIRPVSVDVAVTAVAFTGFALQNVAYLAYGAEDGRIVVLQLNISDLRLLSTTNIERSISPSGAINALRWRPSRQAPAGSNGDGASSNGDNNAGALQLAAASDDTSLRIYDLLPT</sequence>
<keyword evidence="8" id="KW-0819">tRNA processing</keyword>
<dbReference type="GO" id="GO:0005737">
    <property type="term" value="C:cytoplasm"/>
    <property type="evidence" value="ECO:0007669"/>
    <property type="project" value="UniProtKB-SubCell"/>
</dbReference>
<dbReference type="AlphaFoldDB" id="A0AAJ0LXP0"/>
<dbReference type="SMART" id="SM00320">
    <property type="entry name" value="WD40"/>
    <property type="match status" value="10"/>
</dbReference>
<feature type="repeat" description="WD" evidence="11">
    <location>
        <begin position="194"/>
        <end position="238"/>
    </location>
</feature>
<keyword evidence="14" id="KW-1185">Reference proteome</keyword>
<feature type="repeat" description="WD" evidence="11">
    <location>
        <begin position="100"/>
        <end position="141"/>
    </location>
</feature>
<keyword evidence="6" id="KW-0963">Cytoplasm</keyword>
<dbReference type="GO" id="GO:0002098">
    <property type="term" value="P:tRNA wobble uridine modification"/>
    <property type="evidence" value="ECO:0007669"/>
    <property type="project" value="InterPro"/>
</dbReference>
<evidence type="ECO:0000256" key="10">
    <source>
        <dbReference type="ARBA" id="ARBA00023242"/>
    </source>
</evidence>
<dbReference type="Pfam" id="PF00400">
    <property type="entry name" value="WD40"/>
    <property type="match status" value="8"/>
</dbReference>
<evidence type="ECO:0000256" key="3">
    <source>
        <dbReference type="ARBA" id="ARBA00005043"/>
    </source>
</evidence>
<comment type="caution">
    <text evidence="13">The sequence shown here is derived from an EMBL/GenBank/DDBJ whole genome shotgun (WGS) entry which is preliminary data.</text>
</comment>
<reference evidence="13" key="1">
    <citation type="submission" date="2023-04" db="EMBL/GenBank/DDBJ databases">
        <title>Black Yeasts Isolated from many extreme environments.</title>
        <authorList>
            <person name="Coleine C."/>
            <person name="Stajich J.E."/>
            <person name="Selbmann L."/>
        </authorList>
    </citation>
    <scope>NUCLEOTIDE SEQUENCE</scope>
    <source>
        <strain evidence="13">CCFEE 5312</strain>
    </source>
</reference>
<dbReference type="GO" id="GO:0033588">
    <property type="term" value="C:elongator holoenzyme complex"/>
    <property type="evidence" value="ECO:0007669"/>
    <property type="project" value="InterPro"/>
</dbReference>
<dbReference type="InterPro" id="IPR015943">
    <property type="entry name" value="WD40/YVTN_repeat-like_dom_sf"/>
</dbReference>
<feature type="repeat" description="WD" evidence="11">
    <location>
        <begin position="52"/>
        <end position="85"/>
    </location>
</feature>
<feature type="compositionally biased region" description="Acidic residues" evidence="12">
    <location>
        <begin position="506"/>
        <end position="515"/>
    </location>
</feature>
<dbReference type="SUPFAM" id="SSF50978">
    <property type="entry name" value="WD40 repeat-like"/>
    <property type="match status" value="2"/>
</dbReference>
<dbReference type="Gene3D" id="2.130.10.10">
    <property type="entry name" value="YVTN repeat-like/Quinoprotein amine dehydrogenase"/>
    <property type="match status" value="4"/>
</dbReference>
<proteinExistence type="inferred from homology"/>
<evidence type="ECO:0000313" key="13">
    <source>
        <dbReference type="EMBL" id="KAK3059054.1"/>
    </source>
</evidence>
<gene>
    <name evidence="13" type="primary">ELP2</name>
    <name evidence="13" type="ORF">LTR09_000620</name>
</gene>
<evidence type="ECO:0000256" key="1">
    <source>
        <dbReference type="ARBA" id="ARBA00004123"/>
    </source>
</evidence>
<dbReference type="InterPro" id="IPR037289">
    <property type="entry name" value="Elp2"/>
</dbReference>
<dbReference type="EMBL" id="JAWDJX010000001">
    <property type="protein sequence ID" value="KAK3059054.1"/>
    <property type="molecule type" value="Genomic_DNA"/>
</dbReference>
<evidence type="ECO:0000256" key="11">
    <source>
        <dbReference type="PROSITE-ProRule" id="PRU00221"/>
    </source>
</evidence>
<feature type="region of interest" description="Disordered" evidence="12">
    <location>
        <begin position="770"/>
        <end position="790"/>
    </location>
</feature>
<dbReference type="PROSITE" id="PS50082">
    <property type="entry name" value="WD_REPEATS_2"/>
    <property type="match status" value="6"/>
</dbReference>
<evidence type="ECO:0000256" key="8">
    <source>
        <dbReference type="ARBA" id="ARBA00022694"/>
    </source>
</evidence>
<feature type="repeat" description="WD" evidence="11">
    <location>
        <begin position="385"/>
        <end position="416"/>
    </location>
</feature>
<comment type="subcellular location">
    <subcellularLocation>
        <location evidence="2">Cytoplasm</location>
    </subcellularLocation>
    <subcellularLocation>
        <location evidence="1">Nucleus</location>
    </subcellularLocation>
</comment>
<dbReference type="PANTHER" id="PTHR44111:SF1">
    <property type="entry name" value="ELONGATOR COMPLEX PROTEIN 2"/>
    <property type="match status" value="1"/>
</dbReference>
<dbReference type="FunFam" id="2.130.10.10:FF:000400">
    <property type="entry name" value="Elongator acetyltransferase complex subunit 2"/>
    <property type="match status" value="1"/>
</dbReference>
<name>A0AAJ0LXP0_9PEZI</name>
<evidence type="ECO:0000256" key="6">
    <source>
        <dbReference type="ARBA" id="ARBA00022490"/>
    </source>
</evidence>
<dbReference type="Proteomes" id="UP001271007">
    <property type="component" value="Unassembled WGS sequence"/>
</dbReference>
<accession>A0AAJ0LXP0</accession>
<evidence type="ECO:0000256" key="7">
    <source>
        <dbReference type="ARBA" id="ARBA00022574"/>
    </source>
</evidence>
<keyword evidence="10" id="KW-0539">Nucleus</keyword>